<organism evidence="2 3">
    <name type="scientific">Cercophora newfieldiana</name>
    <dbReference type="NCBI Taxonomy" id="92897"/>
    <lineage>
        <taxon>Eukaryota</taxon>
        <taxon>Fungi</taxon>
        <taxon>Dikarya</taxon>
        <taxon>Ascomycota</taxon>
        <taxon>Pezizomycotina</taxon>
        <taxon>Sordariomycetes</taxon>
        <taxon>Sordariomycetidae</taxon>
        <taxon>Sordariales</taxon>
        <taxon>Lasiosphaeriaceae</taxon>
        <taxon>Cercophora</taxon>
    </lineage>
</organism>
<feature type="signal peptide" evidence="1">
    <location>
        <begin position="1"/>
        <end position="21"/>
    </location>
</feature>
<dbReference type="Gene3D" id="2.115.10.20">
    <property type="entry name" value="Glycosyl hydrolase domain, family 43"/>
    <property type="match status" value="1"/>
</dbReference>
<keyword evidence="2" id="KW-0378">Hydrolase</keyword>
<dbReference type="Proteomes" id="UP001174936">
    <property type="component" value="Unassembled WGS sequence"/>
</dbReference>
<gene>
    <name evidence="2" type="ORF">B0T16DRAFT_453184</name>
</gene>
<dbReference type="EMBL" id="JAULSV010000001">
    <property type="protein sequence ID" value="KAK0657751.1"/>
    <property type="molecule type" value="Genomic_DNA"/>
</dbReference>
<reference evidence="2" key="1">
    <citation type="submission" date="2023-06" db="EMBL/GenBank/DDBJ databases">
        <title>Genome-scale phylogeny and comparative genomics of the fungal order Sordariales.</title>
        <authorList>
            <consortium name="Lawrence Berkeley National Laboratory"/>
            <person name="Hensen N."/>
            <person name="Bonometti L."/>
            <person name="Westerberg I."/>
            <person name="Brannstrom I.O."/>
            <person name="Guillou S."/>
            <person name="Cros-Aarteil S."/>
            <person name="Calhoun S."/>
            <person name="Haridas S."/>
            <person name="Kuo A."/>
            <person name="Mondo S."/>
            <person name="Pangilinan J."/>
            <person name="Riley R."/>
            <person name="Labutti K."/>
            <person name="Andreopoulos B."/>
            <person name="Lipzen A."/>
            <person name="Chen C."/>
            <person name="Yanf M."/>
            <person name="Daum C."/>
            <person name="Ng V."/>
            <person name="Clum A."/>
            <person name="Steindorff A."/>
            <person name="Ohm R."/>
            <person name="Martin F."/>
            <person name="Silar P."/>
            <person name="Natvig D."/>
            <person name="Lalanne C."/>
            <person name="Gautier V."/>
            <person name="Ament-Velasquez S.L."/>
            <person name="Kruys A."/>
            <person name="Hutchinson M.I."/>
            <person name="Powell A.J."/>
            <person name="Barry K."/>
            <person name="Miller A.N."/>
            <person name="Grigoriev I.V."/>
            <person name="Debuchy R."/>
            <person name="Gladieux P."/>
            <person name="Thoren M.H."/>
            <person name="Johannesson H."/>
        </authorList>
    </citation>
    <scope>NUCLEOTIDE SEQUENCE</scope>
    <source>
        <strain evidence="2">SMH2532-1</strain>
    </source>
</reference>
<proteinExistence type="predicted"/>
<evidence type="ECO:0000313" key="3">
    <source>
        <dbReference type="Proteomes" id="UP001174936"/>
    </source>
</evidence>
<protein>
    <submittedName>
        <fullName evidence="2">Glycosyl hydrolase</fullName>
    </submittedName>
</protein>
<keyword evidence="1" id="KW-0732">Signal</keyword>
<keyword evidence="3" id="KW-1185">Reference proteome</keyword>
<evidence type="ECO:0000313" key="2">
    <source>
        <dbReference type="EMBL" id="KAK0657751.1"/>
    </source>
</evidence>
<comment type="caution">
    <text evidence="2">The sequence shown here is derived from an EMBL/GenBank/DDBJ whole genome shotgun (WGS) entry which is preliminary data.</text>
</comment>
<dbReference type="GO" id="GO:0016787">
    <property type="term" value="F:hydrolase activity"/>
    <property type="evidence" value="ECO:0007669"/>
    <property type="project" value="UniProtKB-KW"/>
</dbReference>
<evidence type="ECO:0000256" key="1">
    <source>
        <dbReference type="SAM" id="SignalP"/>
    </source>
</evidence>
<dbReference type="InterPro" id="IPR023296">
    <property type="entry name" value="Glyco_hydro_beta-prop_sf"/>
</dbReference>
<dbReference type="SUPFAM" id="SSF75005">
    <property type="entry name" value="Arabinanase/levansucrase/invertase"/>
    <property type="match status" value="1"/>
</dbReference>
<accession>A0AA39YSE1</accession>
<sequence>MVSLGLHILATAVSFSLHATARQSLQGVNFPDPSVTFDPHTSRWFAFATQGNDKNDQVATSADLYGERSLFTNLGLLPVPDSSHHCIGVATSPNITGPYTARNHPFACPLSEGGAIDASGFFDQQSRSRWVVYKVDGSSKGTGGHCGNGDPPGFDTPIMMQRVSSEDGITPLDVPVAILHRDADLDGPLVEAPSLIRHGVGRAAVYAVLLVPLLQLP</sequence>
<dbReference type="AlphaFoldDB" id="A0AA39YSE1"/>
<name>A0AA39YSE1_9PEZI</name>
<feature type="chain" id="PRO_5041322587" evidence="1">
    <location>
        <begin position="22"/>
        <end position="217"/>
    </location>
</feature>